<dbReference type="InterPro" id="IPR005828">
    <property type="entry name" value="MFS_sugar_transport-like"/>
</dbReference>
<evidence type="ECO:0000256" key="8">
    <source>
        <dbReference type="SAM" id="SignalP"/>
    </source>
</evidence>
<dbReference type="GO" id="GO:0016020">
    <property type="term" value="C:membrane"/>
    <property type="evidence" value="ECO:0007669"/>
    <property type="project" value="UniProtKB-SubCell"/>
</dbReference>
<evidence type="ECO:0000259" key="9">
    <source>
        <dbReference type="PROSITE" id="PS50850"/>
    </source>
</evidence>
<organism evidence="10 11">
    <name type="scientific">Salinomyces thailandicus</name>
    <dbReference type="NCBI Taxonomy" id="706561"/>
    <lineage>
        <taxon>Eukaryota</taxon>
        <taxon>Fungi</taxon>
        <taxon>Dikarya</taxon>
        <taxon>Ascomycota</taxon>
        <taxon>Pezizomycotina</taxon>
        <taxon>Dothideomycetes</taxon>
        <taxon>Dothideomycetidae</taxon>
        <taxon>Mycosphaerellales</taxon>
        <taxon>Teratosphaeriaceae</taxon>
        <taxon>Salinomyces</taxon>
    </lineage>
</organism>
<keyword evidence="4 7" id="KW-0812">Transmembrane</keyword>
<dbReference type="PROSITE" id="PS50850">
    <property type="entry name" value="MFS"/>
    <property type="match status" value="1"/>
</dbReference>
<evidence type="ECO:0000313" key="11">
    <source>
        <dbReference type="Proteomes" id="UP000308549"/>
    </source>
</evidence>
<evidence type="ECO:0000256" key="2">
    <source>
        <dbReference type="ARBA" id="ARBA00010992"/>
    </source>
</evidence>
<dbReference type="SUPFAM" id="SSF103473">
    <property type="entry name" value="MFS general substrate transporter"/>
    <property type="match status" value="1"/>
</dbReference>
<proteinExistence type="inferred from homology"/>
<dbReference type="Proteomes" id="UP000308549">
    <property type="component" value="Unassembled WGS sequence"/>
</dbReference>
<keyword evidence="11" id="KW-1185">Reference proteome</keyword>
<dbReference type="EMBL" id="NAJL01000018">
    <property type="protein sequence ID" value="TKA28449.1"/>
    <property type="molecule type" value="Genomic_DNA"/>
</dbReference>
<accession>A0A4V5N4T6</accession>
<feature type="transmembrane region" description="Helical" evidence="7">
    <location>
        <begin position="181"/>
        <end position="201"/>
    </location>
</feature>
<keyword evidence="6 7" id="KW-0472">Membrane</keyword>
<dbReference type="Gene3D" id="1.20.1250.20">
    <property type="entry name" value="MFS general substrate transporter like domains"/>
    <property type="match status" value="2"/>
</dbReference>
<feature type="transmembrane region" description="Helical" evidence="7">
    <location>
        <begin position="213"/>
        <end position="230"/>
    </location>
</feature>
<reference evidence="10 11" key="1">
    <citation type="submission" date="2017-03" db="EMBL/GenBank/DDBJ databases">
        <title>Genomes of endolithic fungi from Antarctica.</title>
        <authorList>
            <person name="Coleine C."/>
            <person name="Masonjones S."/>
            <person name="Stajich J.E."/>
        </authorList>
    </citation>
    <scope>NUCLEOTIDE SEQUENCE [LARGE SCALE GENOMIC DNA]</scope>
    <source>
        <strain evidence="10 11">CCFEE 6315</strain>
    </source>
</reference>
<evidence type="ECO:0000256" key="6">
    <source>
        <dbReference type="ARBA" id="ARBA00023136"/>
    </source>
</evidence>
<evidence type="ECO:0000256" key="1">
    <source>
        <dbReference type="ARBA" id="ARBA00004141"/>
    </source>
</evidence>
<keyword evidence="8" id="KW-0732">Signal</keyword>
<evidence type="ECO:0000313" key="10">
    <source>
        <dbReference type="EMBL" id="TKA28449.1"/>
    </source>
</evidence>
<dbReference type="InterPro" id="IPR003663">
    <property type="entry name" value="Sugar/inositol_transpt"/>
</dbReference>
<dbReference type="PANTHER" id="PTHR48022">
    <property type="entry name" value="PLASTIDIC GLUCOSE TRANSPORTER 4"/>
    <property type="match status" value="1"/>
</dbReference>
<dbReference type="GO" id="GO:0005351">
    <property type="term" value="F:carbohydrate:proton symporter activity"/>
    <property type="evidence" value="ECO:0007669"/>
    <property type="project" value="TreeGrafter"/>
</dbReference>
<feature type="transmembrane region" description="Helical" evidence="7">
    <location>
        <begin position="45"/>
        <end position="66"/>
    </location>
</feature>
<keyword evidence="5 7" id="KW-1133">Transmembrane helix</keyword>
<comment type="caution">
    <text evidence="10">The sequence shown here is derived from an EMBL/GenBank/DDBJ whole genome shotgun (WGS) entry which is preliminary data.</text>
</comment>
<dbReference type="InterPro" id="IPR020846">
    <property type="entry name" value="MFS_dom"/>
</dbReference>
<dbReference type="OrthoDB" id="6612291at2759"/>
<feature type="transmembrane region" description="Helical" evidence="7">
    <location>
        <begin position="281"/>
        <end position="303"/>
    </location>
</feature>
<keyword evidence="3" id="KW-0813">Transport</keyword>
<dbReference type="Pfam" id="PF00083">
    <property type="entry name" value="Sugar_tr"/>
    <property type="match status" value="2"/>
</dbReference>
<evidence type="ECO:0000256" key="7">
    <source>
        <dbReference type="SAM" id="Phobius"/>
    </source>
</evidence>
<comment type="subcellular location">
    <subcellularLocation>
        <location evidence="1">Membrane</location>
        <topology evidence="1">Multi-pass membrane protein</topology>
    </subcellularLocation>
</comment>
<evidence type="ECO:0000256" key="3">
    <source>
        <dbReference type="ARBA" id="ARBA00022448"/>
    </source>
</evidence>
<comment type="similarity">
    <text evidence="2">Belongs to the major facilitator superfamily. Sugar transporter (TC 2.A.1.1) family.</text>
</comment>
<dbReference type="InterPro" id="IPR005829">
    <property type="entry name" value="Sugar_transporter_CS"/>
</dbReference>
<feature type="transmembrane region" description="Helical" evidence="7">
    <location>
        <begin position="309"/>
        <end position="330"/>
    </location>
</feature>
<feature type="transmembrane region" description="Helical" evidence="7">
    <location>
        <begin position="73"/>
        <end position="92"/>
    </location>
</feature>
<feature type="chain" id="PRO_5020414828" description="Major facilitator superfamily (MFS) profile domain-containing protein" evidence="8">
    <location>
        <begin position="22"/>
        <end position="379"/>
    </location>
</feature>
<feature type="transmembrane region" description="Helical" evidence="7">
    <location>
        <begin position="98"/>
        <end position="120"/>
    </location>
</feature>
<feature type="transmembrane region" description="Helical" evidence="7">
    <location>
        <begin position="132"/>
        <end position="152"/>
    </location>
</feature>
<name>A0A4V5N4T6_9PEZI</name>
<dbReference type="InterPro" id="IPR036259">
    <property type="entry name" value="MFS_trans_sf"/>
</dbReference>
<dbReference type="PROSITE" id="PS00217">
    <property type="entry name" value="SUGAR_TRANSPORT_2"/>
    <property type="match status" value="1"/>
</dbReference>
<dbReference type="PANTHER" id="PTHR48022:SF11">
    <property type="entry name" value="MONOSACCHARIDE TRANSPORTER (HXT8), PUTATIVE (AFU_ORTHOLOGUE AFUA_2G08120)-RELATED"/>
    <property type="match status" value="1"/>
</dbReference>
<protein>
    <recommendedName>
        <fullName evidence="9">Major facilitator superfamily (MFS) profile domain-containing protein</fullName>
    </recommendedName>
</protein>
<dbReference type="PRINTS" id="PR00171">
    <property type="entry name" value="SUGRTRNSPORT"/>
</dbReference>
<evidence type="ECO:0000256" key="4">
    <source>
        <dbReference type="ARBA" id="ARBA00022692"/>
    </source>
</evidence>
<evidence type="ECO:0000256" key="5">
    <source>
        <dbReference type="ARBA" id="ARBA00022989"/>
    </source>
</evidence>
<dbReference type="AlphaFoldDB" id="A0A4V5N4T6"/>
<dbReference type="InterPro" id="IPR050360">
    <property type="entry name" value="MFS_Sugar_Transporters"/>
</dbReference>
<feature type="transmembrane region" description="Helical" evidence="7">
    <location>
        <begin position="245"/>
        <end position="269"/>
    </location>
</feature>
<sequence>MIATAISLAGLLYGLDTGIIATTIAHESFQDYMYGPGGENSNIQGAIVSGYYAGSAIGAASAAYCMDRISRRWSLLFGACVSVVGGILQATAQNPGMMIAGRAFSGFSTGMVYAVAPVYLSEISPPENRAFLVGLKGLLNTFGSFLAGWIGYSGSFAVGDIQWRNYQTLMYNNLGYEGRQALLITALYGFMAFVGQALSIFSIADHWPRRRTVIIGNFTLAVLLAILTGLSKEFADGHNADGSRAAIAFIFLFALAYSIFFNSINWVLVAEIFPLEMRAVGVGWSVFSQYLTAIWLSYAASYAFDRIHWAFYFVFIGTNVFAGTMYYLFLPETNQLTLERIASAFGDEVAEPVAVDLNKKLEMDEYVEDVAHVEAQRKS</sequence>
<feature type="signal peptide" evidence="8">
    <location>
        <begin position="1"/>
        <end position="21"/>
    </location>
</feature>
<gene>
    <name evidence="10" type="ORF">B0A50_03916</name>
</gene>
<feature type="domain" description="Major facilitator superfamily (MFS) profile" evidence="9">
    <location>
        <begin position="2"/>
        <end position="379"/>
    </location>
</feature>